<dbReference type="InterPro" id="IPR005950">
    <property type="entry name" value="ModA"/>
</dbReference>
<evidence type="ECO:0000256" key="3">
    <source>
        <dbReference type="ARBA" id="ARBA00022729"/>
    </source>
</evidence>
<organism evidence="5 6">
    <name type="scientific">Rubritalea profundi</name>
    <dbReference type="NCBI Taxonomy" id="1658618"/>
    <lineage>
        <taxon>Bacteria</taxon>
        <taxon>Pseudomonadati</taxon>
        <taxon>Verrucomicrobiota</taxon>
        <taxon>Verrucomicrobiia</taxon>
        <taxon>Verrucomicrobiales</taxon>
        <taxon>Rubritaleaceae</taxon>
        <taxon>Rubritalea</taxon>
    </lineage>
</organism>
<evidence type="ECO:0000256" key="4">
    <source>
        <dbReference type="PIRSR" id="PIRSR004846-1"/>
    </source>
</evidence>
<keyword evidence="2 4" id="KW-0479">Metal-binding</keyword>
<comment type="similarity">
    <text evidence="1">Belongs to the bacterial solute-binding protein ModA family.</text>
</comment>
<reference evidence="5 6" key="1">
    <citation type="submission" date="2016-12" db="EMBL/GenBank/DDBJ databases">
        <title>Study of bacterial adaptation to deep sea.</title>
        <authorList>
            <person name="Song J."/>
            <person name="Yoshizawa S."/>
            <person name="Kogure K."/>
        </authorList>
    </citation>
    <scope>NUCLEOTIDE SEQUENCE [LARGE SCALE GENOMIC DNA]</scope>
    <source>
        <strain evidence="5 6">SAORIC-165</strain>
    </source>
</reference>
<dbReference type="GO" id="GO:0046872">
    <property type="term" value="F:metal ion binding"/>
    <property type="evidence" value="ECO:0007669"/>
    <property type="project" value="UniProtKB-KW"/>
</dbReference>
<dbReference type="PANTHER" id="PTHR30632:SF0">
    <property type="entry name" value="SULFATE-BINDING PROTEIN"/>
    <property type="match status" value="1"/>
</dbReference>
<dbReference type="InterPro" id="IPR050682">
    <property type="entry name" value="ModA/WtpA"/>
</dbReference>
<feature type="binding site" evidence="4">
    <location>
        <position position="73"/>
    </location>
    <ligand>
        <name>molybdate</name>
        <dbReference type="ChEBI" id="CHEBI:36264"/>
    </ligand>
</feature>
<gene>
    <name evidence="5" type="ORF">BSZ32_17945</name>
</gene>
<accession>A0A2S7U593</accession>
<keyword evidence="6" id="KW-1185">Reference proteome</keyword>
<evidence type="ECO:0000313" key="5">
    <source>
        <dbReference type="EMBL" id="PQJ30168.1"/>
    </source>
</evidence>
<evidence type="ECO:0000256" key="2">
    <source>
        <dbReference type="ARBA" id="ARBA00022723"/>
    </source>
</evidence>
<name>A0A2S7U593_9BACT</name>
<dbReference type="Gene3D" id="3.40.190.10">
    <property type="entry name" value="Periplasmic binding protein-like II"/>
    <property type="match status" value="2"/>
</dbReference>
<keyword evidence="3" id="KW-0732">Signal</keyword>
<dbReference type="Pfam" id="PF13531">
    <property type="entry name" value="SBP_bac_11"/>
    <property type="match status" value="1"/>
</dbReference>
<keyword evidence="4" id="KW-0500">Molybdenum</keyword>
<dbReference type="GO" id="GO:0015689">
    <property type="term" value="P:molybdate ion transport"/>
    <property type="evidence" value="ECO:0007669"/>
    <property type="project" value="InterPro"/>
</dbReference>
<dbReference type="NCBIfam" id="TIGR01256">
    <property type="entry name" value="modA"/>
    <property type="match status" value="1"/>
</dbReference>
<dbReference type="AlphaFoldDB" id="A0A2S7U593"/>
<sequence>MKKPLIIFLGLIAVLVLCLIALSQREKSDSSDHSPADTLTLYCAAGLRNPVSDIIDQYTSETGRKVTVIYNGSGALLSQIQLGKGDLYLPANIFYIREAQKLGLAADETIPVSYLTAKIIVRKNNTSIQSLDDLTKPGVRISFANKSAAIGKFTRRILTENGLLKNIEANIIVTKPTVNSIIQDVTIGSADATIAWGALAENSPELRTIEVPIFTAQKSHASITLLRSTRNQAKAMHLARYISANDKGLETFKSYGFETHSPTKDKKELPKPSL</sequence>
<dbReference type="PIRSF" id="PIRSF004846">
    <property type="entry name" value="ModA"/>
    <property type="match status" value="1"/>
</dbReference>
<dbReference type="RefSeq" id="WP_105044694.1">
    <property type="nucleotide sequence ID" value="NZ_MQWA01000001.1"/>
</dbReference>
<evidence type="ECO:0000313" key="6">
    <source>
        <dbReference type="Proteomes" id="UP000239907"/>
    </source>
</evidence>
<comment type="caution">
    <text evidence="5">The sequence shown here is derived from an EMBL/GenBank/DDBJ whole genome shotgun (WGS) entry which is preliminary data.</text>
</comment>
<dbReference type="EMBL" id="MQWA01000001">
    <property type="protein sequence ID" value="PQJ30168.1"/>
    <property type="molecule type" value="Genomic_DNA"/>
</dbReference>
<dbReference type="PANTHER" id="PTHR30632">
    <property type="entry name" value="MOLYBDATE-BINDING PERIPLASMIC PROTEIN"/>
    <property type="match status" value="1"/>
</dbReference>
<protein>
    <submittedName>
        <fullName evidence="5">Molybdate ABC transporter substrate-binding protein</fullName>
    </submittedName>
</protein>
<dbReference type="Proteomes" id="UP000239907">
    <property type="component" value="Unassembled WGS sequence"/>
</dbReference>
<evidence type="ECO:0000256" key="1">
    <source>
        <dbReference type="ARBA" id="ARBA00009175"/>
    </source>
</evidence>
<feature type="binding site" evidence="4">
    <location>
        <position position="178"/>
    </location>
    <ligand>
        <name>molybdate</name>
        <dbReference type="ChEBI" id="CHEBI:36264"/>
    </ligand>
</feature>
<dbReference type="SUPFAM" id="SSF53850">
    <property type="entry name" value="Periplasmic binding protein-like II"/>
    <property type="match status" value="1"/>
</dbReference>
<proteinExistence type="inferred from homology"/>
<dbReference type="GO" id="GO:0030973">
    <property type="term" value="F:molybdate ion binding"/>
    <property type="evidence" value="ECO:0007669"/>
    <property type="project" value="TreeGrafter"/>
</dbReference>
<dbReference type="OrthoDB" id="9786399at2"/>